<organism evidence="1 2">
    <name type="scientific">Suillus placidus</name>
    <dbReference type="NCBI Taxonomy" id="48579"/>
    <lineage>
        <taxon>Eukaryota</taxon>
        <taxon>Fungi</taxon>
        <taxon>Dikarya</taxon>
        <taxon>Basidiomycota</taxon>
        <taxon>Agaricomycotina</taxon>
        <taxon>Agaricomycetes</taxon>
        <taxon>Agaricomycetidae</taxon>
        <taxon>Boletales</taxon>
        <taxon>Suillineae</taxon>
        <taxon>Suillaceae</taxon>
        <taxon>Suillus</taxon>
    </lineage>
</organism>
<proteinExistence type="predicted"/>
<reference evidence="1" key="1">
    <citation type="journal article" date="2020" name="New Phytol.">
        <title>Comparative genomics reveals dynamic genome evolution in host specialist ectomycorrhizal fungi.</title>
        <authorList>
            <person name="Lofgren L.A."/>
            <person name="Nguyen N.H."/>
            <person name="Vilgalys R."/>
            <person name="Ruytinx J."/>
            <person name="Liao H.L."/>
            <person name="Branco S."/>
            <person name="Kuo A."/>
            <person name="LaButti K."/>
            <person name="Lipzen A."/>
            <person name="Andreopoulos W."/>
            <person name="Pangilinan J."/>
            <person name="Riley R."/>
            <person name="Hundley H."/>
            <person name="Na H."/>
            <person name="Barry K."/>
            <person name="Grigoriev I.V."/>
            <person name="Stajich J.E."/>
            <person name="Kennedy P.G."/>
        </authorList>
    </citation>
    <scope>NUCLEOTIDE SEQUENCE</scope>
    <source>
        <strain evidence="1">DOB743</strain>
    </source>
</reference>
<evidence type="ECO:0000313" key="2">
    <source>
        <dbReference type="Proteomes" id="UP000714275"/>
    </source>
</evidence>
<protein>
    <submittedName>
        <fullName evidence="1">Uncharacterized protein</fullName>
    </submittedName>
</protein>
<dbReference type="Proteomes" id="UP000714275">
    <property type="component" value="Unassembled WGS sequence"/>
</dbReference>
<evidence type="ECO:0000313" key="1">
    <source>
        <dbReference type="EMBL" id="KAG1769119.1"/>
    </source>
</evidence>
<name>A0A9P6ZKL8_9AGAM</name>
<accession>A0A9P6ZKL8</accession>
<gene>
    <name evidence="1" type="ORF">EV702DRAFT_1049789</name>
</gene>
<sequence>MSQTPRRLAESQPHFLQTRARITLRNSDLSFPVSILSDSDHSNRWHRWLTGLVQFNVGLTYSTVVIFNRPPYGFEVTGTHLFSVEKPLTMRLGGRYARNCSSSGTSPEAHVCEGHEPNAYKCPTGGRNMAVIDAISIEKHHSRNEPAYSTVQPDPVLDFIHESHAEGYVHGDLRLREMLNKARRRLVSYCSTSIGLVGPRGPLMPFHWSRNVRATDVEFESQSAKFY</sequence>
<dbReference type="EMBL" id="JABBWD010000074">
    <property type="protein sequence ID" value="KAG1769119.1"/>
    <property type="molecule type" value="Genomic_DNA"/>
</dbReference>
<comment type="caution">
    <text evidence="1">The sequence shown here is derived from an EMBL/GenBank/DDBJ whole genome shotgun (WGS) entry which is preliminary data.</text>
</comment>
<keyword evidence="2" id="KW-1185">Reference proteome</keyword>
<dbReference type="AlphaFoldDB" id="A0A9P6ZKL8"/>